<dbReference type="GO" id="GO:0016787">
    <property type="term" value="F:hydrolase activity"/>
    <property type="evidence" value="ECO:0007669"/>
    <property type="project" value="UniProtKB-KW"/>
</dbReference>
<sequence length="223" mass="23605">MDVVFVHGSGSAGAAAWPQQAAAAEPGWLFLTREGVADDAARDARRLLAWLRARGGGHVVASSYGANAAVLAAQIEPAVVRSLALLEPACFDLARGEPAVEEHIAAMTPVFEAADDASVSARDFSRRFSAAMGMEPPDVPEEELQARVSRLRALRPPWGIGLRSQRGLPARTLVVTGGGSRIYEETAGALVALGAQHVTLEGAGHRVQDHPRATQVLRQHWIG</sequence>
<dbReference type="Proteomes" id="UP000679335">
    <property type="component" value="Chromosome"/>
</dbReference>
<dbReference type="SUPFAM" id="SSF53474">
    <property type="entry name" value="alpha/beta-Hydrolases"/>
    <property type="match status" value="1"/>
</dbReference>
<dbReference type="RefSeq" id="WP_208197403.1">
    <property type="nucleotide sequence ID" value="NZ_CP076023.1"/>
</dbReference>
<evidence type="ECO:0000313" key="1">
    <source>
        <dbReference type="EMBL" id="QWC17127.1"/>
    </source>
</evidence>
<accession>A0ABX8GLS9</accession>
<dbReference type="InterPro" id="IPR029058">
    <property type="entry name" value="AB_hydrolase_fold"/>
</dbReference>
<keyword evidence="2" id="KW-1185">Reference proteome</keyword>
<name>A0ABX8GLS9_9CELL</name>
<dbReference type="EMBL" id="CP076023">
    <property type="protein sequence ID" value="QWC17127.1"/>
    <property type="molecule type" value="Genomic_DNA"/>
</dbReference>
<dbReference type="Gene3D" id="3.40.50.1820">
    <property type="entry name" value="alpha/beta hydrolase"/>
    <property type="match status" value="1"/>
</dbReference>
<protein>
    <submittedName>
        <fullName evidence="1">Alpha/beta hydrolase</fullName>
    </submittedName>
</protein>
<reference evidence="1 2" key="1">
    <citation type="submission" date="2021-05" db="EMBL/GenBank/DDBJ databases">
        <title>Novel species in genus Cellulomonas.</title>
        <authorList>
            <person name="Zhang G."/>
        </authorList>
    </citation>
    <scope>NUCLEOTIDE SEQUENCE [LARGE SCALE GENOMIC DNA]</scope>
    <source>
        <strain evidence="2">zg-ZUI157</strain>
    </source>
</reference>
<proteinExistence type="predicted"/>
<keyword evidence="1" id="KW-0378">Hydrolase</keyword>
<organism evidence="1 2">
    <name type="scientific">Cellulomonas dongxiuzhuiae</name>
    <dbReference type="NCBI Taxonomy" id="2819979"/>
    <lineage>
        <taxon>Bacteria</taxon>
        <taxon>Bacillati</taxon>
        <taxon>Actinomycetota</taxon>
        <taxon>Actinomycetes</taxon>
        <taxon>Micrococcales</taxon>
        <taxon>Cellulomonadaceae</taxon>
        <taxon>Cellulomonas</taxon>
    </lineage>
</organism>
<gene>
    <name evidence="1" type="ORF">KKR89_05865</name>
</gene>
<evidence type="ECO:0000313" key="2">
    <source>
        <dbReference type="Proteomes" id="UP000679335"/>
    </source>
</evidence>